<evidence type="ECO:0000256" key="8">
    <source>
        <dbReference type="SAM" id="MobiDB-lite"/>
    </source>
</evidence>
<keyword evidence="3" id="KW-0285">Flavoprotein</keyword>
<feature type="compositionally biased region" description="Low complexity" evidence="8">
    <location>
        <begin position="8"/>
        <end position="26"/>
    </location>
</feature>
<dbReference type="Gene3D" id="3.40.50.360">
    <property type="match status" value="1"/>
</dbReference>
<sequence>MASTLTLASAPSADAPAPPWHAAYPAPRNPQPEVITREEVLAMMKGPESAGKDFILVDLGRADHEGGTIRGSINLPAQSLYPTIPALYSMFKAAGLRKVIWYCSSSRGRGTRAAGWFADYIADRECTDMQSLVLFEGIKGWAKAGEEFVEWMDEYSKETWQQSVAMDTGHGDLNNRYAARETVEIVVDSEFRNVSFAIAEDEDDAEIRNRYRPFLLSDRHAADDWITSLELSTALKMVKNEILDKGEDRLRILVLYGSLRTRSYSRLLAYEAARILFRLGCDVRVYDPSGLPQKDDVQHLHDKVQELRELSKWSDGHVWVSPEQHGNLTGIFKQQIDWIPLSSGSVRPTQGRTLAIAQVSGGSQSFNAVNSLRILGRWMRMFTIPNQSSVPKAYTQFTSDEEGSRMMPSSNRERLVDCMEELVKYTIVMRPHFALFGDRYSEREERRGKIEKPRCQFCGIHFLIGRHRKPDEPRSAAWSGTDRTQFPIDYGTSIPLKPSEREKKHEAMTAKLIIVGHSLGEACDETTGCRLVYRGDIWNSDHDQNLYKDDPDRVEESTDETYQPPSGSESGDDPLEYDSDVSDDCSSPLNADSEGDSEIEAGDEQPWTFTVSGPASPTHDTDFLPLNEAKKGLTSLNRIVEGPRLLFEHISGPGCNSQLCYSGYQISAEEMRGCMTIQALVLKANDWAPEEDDFDFESKSRYRLTGLASMTGGIFGRITFGPRRHGVESRDSLNGVISSMSYPLSWLVHLNLRLSPLFPPADPDDITFPFHPTCFELFRQVSLKVLGQFDIGGLILLHKMIDYGMWKDMLGRIHPTTWPCLKGSEHLAANPILIPPMMPIIAAARLTTHGSLKMDVDDSPFPSKRGGKDETEGESESQRGATSKSGTDIFFKLPQELIHEIVGHLGSKDIASLRLASRAFTHIPIFLWHRLVVEEMPWLYEAWSTTVTPYPWVTNDAVEQVQLEEIRRRASVNYSAENRSRAEAVRQEMPEIFDEWYADYIDFEWRGLEKSAEERETEKLWPMALPVAGTNWYVLYREFTANWDKLKGLQNRKRIWDDVVEIVKRIRDIRDRE</sequence>
<feature type="region of interest" description="Disordered" evidence="8">
    <location>
        <begin position="542"/>
        <end position="600"/>
    </location>
</feature>
<evidence type="ECO:0000259" key="9">
    <source>
        <dbReference type="PROSITE" id="PS50181"/>
    </source>
</evidence>
<feature type="compositionally biased region" description="Polar residues" evidence="8">
    <location>
        <begin position="560"/>
        <end position="569"/>
    </location>
</feature>
<dbReference type="FunFam" id="3.40.50.360:FF:000027">
    <property type="entry name" value="Arsenical resistance protein ArsH"/>
    <property type="match status" value="1"/>
</dbReference>
<dbReference type="SUPFAM" id="SSF52821">
    <property type="entry name" value="Rhodanese/Cell cycle control phosphatase"/>
    <property type="match status" value="1"/>
</dbReference>
<keyword evidence="4" id="KW-0288">FMN</keyword>
<feature type="compositionally biased region" description="Basic and acidic residues" evidence="8">
    <location>
        <begin position="542"/>
        <end position="556"/>
    </location>
</feature>
<evidence type="ECO:0000313" key="11">
    <source>
        <dbReference type="EMBL" id="KEZ43452.1"/>
    </source>
</evidence>
<dbReference type="GeneID" id="27723712"/>
<dbReference type="KEGG" id="sapo:SAPIO_CDS4640"/>
<gene>
    <name evidence="11" type="ORF">SAPIO_CDS4640</name>
</gene>
<dbReference type="InterPro" id="IPR036047">
    <property type="entry name" value="F-box-like_dom_sf"/>
</dbReference>
<evidence type="ECO:0000256" key="4">
    <source>
        <dbReference type="ARBA" id="ARBA00022643"/>
    </source>
</evidence>
<feature type="compositionally biased region" description="Acidic residues" evidence="8">
    <location>
        <begin position="570"/>
        <end position="583"/>
    </location>
</feature>
<dbReference type="PROSITE" id="PS50181">
    <property type="entry name" value="FBOX"/>
    <property type="match status" value="1"/>
</dbReference>
<comment type="subunit">
    <text evidence="2">Homotetramer.</text>
</comment>
<dbReference type="Gene3D" id="3.40.250.10">
    <property type="entry name" value="Rhodanese-like domain"/>
    <property type="match status" value="1"/>
</dbReference>
<dbReference type="PANTHER" id="PTHR43590:SF1">
    <property type="entry name" value="ARSENIC RESISTANCE PROTEIN ARSH (AFU_ORTHOLOGUE AFUA_5G15030)"/>
    <property type="match status" value="1"/>
</dbReference>
<accession>A0A084G7Z0</accession>
<keyword evidence="7" id="KW-0560">Oxidoreductase</keyword>
<feature type="region of interest" description="Disordered" evidence="8">
    <location>
        <begin position="1"/>
        <end position="30"/>
    </location>
</feature>
<evidence type="ECO:0000256" key="7">
    <source>
        <dbReference type="ARBA" id="ARBA00023002"/>
    </source>
</evidence>
<dbReference type="EMBL" id="JOWA01000093">
    <property type="protein sequence ID" value="KEZ43452.1"/>
    <property type="molecule type" value="Genomic_DNA"/>
</dbReference>
<dbReference type="RefSeq" id="XP_016643251.1">
    <property type="nucleotide sequence ID" value="XM_016787142.1"/>
</dbReference>
<proteinExistence type="predicted"/>
<dbReference type="CDD" id="cd09917">
    <property type="entry name" value="F-box_SF"/>
    <property type="match status" value="1"/>
</dbReference>
<dbReference type="Pfam" id="PF03358">
    <property type="entry name" value="FMN_red"/>
    <property type="match status" value="1"/>
</dbReference>
<evidence type="ECO:0000313" key="12">
    <source>
        <dbReference type="Proteomes" id="UP000028545"/>
    </source>
</evidence>
<reference evidence="11 12" key="1">
    <citation type="journal article" date="2014" name="Genome Announc.">
        <title>Draft genome sequence of the pathogenic fungus Scedosporium apiospermum.</title>
        <authorList>
            <person name="Vandeputte P."/>
            <person name="Ghamrawi S."/>
            <person name="Rechenmann M."/>
            <person name="Iltis A."/>
            <person name="Giraud S."/>
            <person name="Fleury M."/>
            <person name="Thornton C."/>
            <person name="Delhaes L."/>
            <person name="Meyer W."/>
            <person name="Papon N."/>
            <person name="Bouchara J.P."/>
        </authorList>
    </citation>
    <scope>NUCLEOTIDE SEQUENCE [LARGE SCALE GENOMIC DNA]</scope>
    <source>
        <strain evidence="11 12">IHEM 14462</strain>
    </source>
</reference>
<feature type="domain" description="Rhodanese" evidence="10">
    <location>
        <begin position="50"/>
        <end position="150"/>
    </location>
</feature>
<dbReference type="SUPFAM" id="SSF81383">
    <property type="entry name" value="F-box domain"/>
    <property type="match status" value="1"/>
</dbReference>
<evidence type="ECO:0000256" key="3">
    <source>
        <dbReference type="ARBA" id="ARBA00022630"/>
    </source>
</evidence>
<comment type="cofactor">
    <cofactor evidence="1">
        <name>FMN</name>
        <dbReference type="ChEBI" id="CHEBI:58210"/>
    </cofactor>
</comment>
<dbReference type="InterPro" id="IPR001763">
    <property type="entry name" value="Rhodanese-like_dom"/>
</dbReference>
<keyword evidence="6" id="KW-0521">NADP</keyword>
<dbReference type="PROSITE" id="PS50206">
    <property type="entry name" value="RHODANESE_3"/>
    <property type="match status" value="1"/>
</dbReference>
<keyword evidence="12" id="KW-1185">Reference proteome</keyword>
<dbReference type="Proteomes" id="UP000028545">
    <property type="component" value="Unassembled WGS sequence"/>
</dbReference>
<dbReference type="NCBIfam" id="TIGR02690">
    <property type="entry name" value="resist_ArsH"/>
    <property type="match status" value="1"/>
</dbReference>
<dbReference type="InterPro" id="IPR014063">
    <property type="entry name" value="Arsenate-R_ArsH"/>
</dbReference>
<dbReference type="InterPro" id="IPR005025">
    <property type="entry name" value="FMN_Rdtase-like_dom"/>
</dbReference>
<dbReference type="AlphaFoldDB" id="A0A084G7Z0"/>
<keyword evidence="5" id="KW-0547">Nucleotide-binding</keyword>
<dbReference type="GO" id="GO:0000166">
    <property type="term" value="F:nucleotide binding"/>
    <property type="evidence" value="ECO:0007669"/>
    <property type="project" value="UniProtKB-KW"/>
</dbReference>
<evidence type="ECO:0000256" key="5">
    <source>
        <dbReference type="ARBA" id="ARBA00022741"/>
    </source>
</evidence>
<evidence type="ECO:0000256" key="2">
    <source>
        <dbReference type="ARBA" id="ARBA00011881"/>
    </source>
</evidence>
<dbReference type="PANTHER" id="PTHR43590">
    <property type="entry name" value="ARSENIC RESISTANCE PROTEIN ARSH (AFU_ORTHOLOGUE AFUA_5G15030)"/>
    <property type="match status" value="1"/>
</dbReference>
<protein>
    <recommendedName>
        <fullName evidence="13">NADPH-dependent FMN reductase-like domain-containing protein</fullName>
    </recommendedName>
</protein>
<dbReference type="GO" id="GO:0016655">
    <property type="term" value="F:oxidoreductase activity, acting on NAD(P)H, quinone or similar compound as acceptor"/>
    <property type="evidence" value="ECO:0007669"/>
    <property type="project" value="TreeGrafter"/>
</dbReference>
<feature type="region of interest" description="Disordered" evidence="8">
    <location>
        <begin position="853"/>
        <end position="884"/>
    </location>
</feature>
<feature type="domain" description="F-box" evidence="9">
    <location>
        <begin position="887"/>
        <end position="931"/>
    </location>
</feature>
<dbReference type="VEuPathDB" id="FungiDB:SAPIO_CDS4640"/>
<evidence type="ECO:0008006" key="13">
    <source>
        <dbReference type="Google" id="ProtNLM"/>
    </source>
</evidence>
<evidence type="ECO:0000259" key="10">
    <source>
        <dbReference type="PROSITE" id="PS50206"/>
    </source>
</evidence>
<comment type="caution">
    <text evidence="11">The sequence shown here is derived from an EMBL/GenBank/DDBJ whole genome shotgun (WGS) entry which is preliminary data.</text>
</comment>
<dbReference type="InterPro" id="IPR036873">
    <property type="entry name" value="Rhodanese-like_dom_sf"/>
</dbReference>
<dbReference type="InterPro" id="IPR029039">
    <property type="entry name" value="Flavoprotein-like_sf"/>
</dbReference>
<organism evidence="11 12">
    <name type="scientific">Pseudallescheria apiosperma</name>
    <name type="common">Scedosporium apiospermum</name>
    <dbReference type="NCBI Taxonomy" id="563466"/>
    <lineage>
        <taxon>Eukaryota</taxon>
        <taxon>Fungi</taxon>
        <taxon>Dikarya</taxon>
        <taxon>Ascomycota</taxon>
        <taxon>Pezizomycotina</taxon>
        <taxon>Sordariomycetes</taxon>
        <taxon>Hypocreomycetidae</taxon>
        <taxon>Microascales</taxon>
        <taxon>Microascaceae</taxon>
        <taxon>Scedosporium</taxon>
    </lineage>
</organism>
<name>A0A084G7Z0_PSEDA</name>
<dbReference type="InterPro" id="IPR001810">
    <property type="entry name" value="F-box_dom"/>
</dbReference>
<dbReference type="SUPFAM" id="SSF52218">
    <property type="entry name" value="Flavoproteins"/>
    <property type="match status" value="1"/>
</dbReference>
<dbReference type="HOGENOM" id="CLU_287314_0_0_1"/>
<evidence type="ECO:0000256" key="1">
    <source>
        <dbReference type="ARBA" id="ARBA00001917"/>
    </source>
</evidence>
<evidence type="ECO:0000256" key="6">
    <source>
        <dbReference type="ARBA" id="ARBA00022857"/>
    </source>
</evidence>
<dbReference type="OrthoDB" id="8300214at2759"/>